<evidence type="ECO:0000256" key="1">
    <source>
        <dbReference type="SAM" id="Phobius"/>
    </source>
</evidence>
<dbReference type="eggNOG" id="ENOG50303SW">
    <property type="taxonomic scope" value="Bacteria"/>
</dbReference>
<evidence type="ECO:0000313" key="3">
    <source>
        <dbReference type="Proteomes" id="UP000000378"/>
    </source>
</evidence>
<dbReference type="RefSeq" id="WP_013174482.1">
    <property type="nucleotide sequence ID" value="NC_014220.1"/>
</dbReference>
<dbReference type="KEGG" id="slp:Slip_0294"/>
<feature type="transmembrane region" description="Helical" evidence="1">
    <location>
        <begin position="32"/>
        <end position="50"/>
    </location>
</feature>
<dbReference type="HOGENOM" id="CLU_194269_2_0_9"/>
<dbReference type="Proteomes" id="UP000000378">
    <property type="component" value="Chromosome"/>
</dbReference>
<dbReference type="AlphaFoldDB" id="D7CJW6"/>
<keyword evidence="1" id="KW-0812">Transmembrane</keyword>
<reference evidence="2 3" key="2">
    <citation type="journal article" date="2010" name="Stand. Genomic Sci.">
        <title>Complete genome sequence of Syntrophothermus lipocalidus type strain (TGB-C1).</title>
        <authorList>
            <person name="Djao O.D."/>
            <person name="Zhang X."/>
            <person name="Lucas S."/>
            <person name="Lapidus A."/>
            <person name="Del Rio T.G."/>
            <person name="Nolan M."/>
            <person name="Tice H."/>
            <person name="Cheng J.F."/>
            <person name="Han C."/>
            <person name="Tapia R."/>
            <person name="Goodwin L."/>
            <person name="Pitluck S."/>
            <person name="Liolios K."/>
            <person name="Ivanova N."/>
            <person name="Mavromatis K."/>
            <person name="Mikhailova N."/>
            <person name="Ovchinnikova G."/>
            <person name="Pati A."/>
            <person name="Brambilla E."/>
            <person name="Chen A."/>
            <person name="Palaniappan K."/>
            <person name="Land M."/>
            <person name="Hauser L."/>
            <person name="Chang Y.J."/>
            <person name="Jeffries C.D."/>
            <person name="Rohde M."/>
            <person name="Sikorski J."/>
            <person name="Spring S."/>
            <person name="Goker M."/>
            <person name="Detter J.C."/>
            <person name="Woyke T."/>
            <person name="Bristow J."/>
            <person name="Eisen J.A."/>
            <person name="Markowitz V."/>
            <person name="Hugenholtz P."/>
            <person name="Kyrpides N.C."/>
            <person name="Klenk H.P."/>
        </authorList>
    </citation>
    <scope>NUCLEOTIDE SEQUENCE [LARGE SCALE GENOMIC DNA]</scope>
    <source>
        <strain evidence="3">DSM 12680 / TGB-C1</strain>
    </source>
</reference>
<sequence length="67" mass="7777">MLALLILLFLVIILIDVPPLLRDKMYRELAVFSVLMAIAVLYSLGQFYNWPLPNPVRALETVFRFQP</sequence>
<organism evidence="2 3">
    <name type="scientific">Syntrophothermus lipocalidus (strain DSM 12680 / TGB-C1)</name>
    <dbReference type="NCBI Taxonomy" id="643648"/>
    <lineage>
        <taxon>Bacteria</taxon>
        <taxon>Bacillati</taxon>
        <taxon>Bacillota</taxon>
        <taxon>Clostridia</taxon>
        <taxon>Eubacteriales</taxon>
        <taxon>Syntrophomonadaceae</taxon>
        <taxon>Syntrophothermus</taxon>
    </lineage>
</organism>
<dbReference type="OrthoDB" id="2112909at2"/>
<proteinExistence type="predicted"/>
<evidence type="ECO:0000313" key="2">
    <source>
        <dbReference type="EMBL" id="ADI01080.1"/>
    </source>
</evidence>
<accession>D7CJW6</accession>
<dbReference type="EMBL" id="CP002048">
    <property type="protein sequence ID" value="ADI01080.1"/>
    <property type="molecule type" value="Genomic_DNA"/>
</dbReference>
<dbReference type="STRING" id="643648.Slip_0294"/>
<keyword evidence="3" id="KW-1185">Reference proteome</keyword>
<reference evidence="3" key="1">
    <citation type="journal article" date="2010" name="Stand. Genomic Sci.">
        <title>Complete genome sequence of Syntrophothermus lipocalidus type strain (TGB-C1T).</title>
        <authorList>
            <consortium name="US DOE Joint Genome Institute (JGI-PGF)"/>
            <person name="Djao O."/>
            <person name="Zhang X."/>
            <person name="Lucas S."/>
            <person name="Lapidus A."/>
            <person name="Glavina Del Rio T."/>
            <person name="Nolan M."/>
            <person name="Tice H."/>
            <person name="Cheng J."/>
            <person name="Han C."/>
            <person name="Tapia R."/>
            <person name="Goodwin L."/>
            <person name="Pitluck S."/>
            <person name="Liolios K."/>
            <person name="Ivanova N."/>
            <person name="Mavromatis K."/>
            <person name="Mikhailova N."/>
            <person name="Ovchinnikova G."/>
            <person name="Pati A."/>
            <person name="Brambilla E."/>
            <person name="Chen A."/>
            <person name="Palaniappan K."/>
            <person name="Land M."/>
            <person name="Hauser L."/>
            <person name="Chang Y."/>
            <person name="Jeffries C."/>
            <person name="Rohde M."/>
            <person name="Sikorski J."/>
            <person name="Spring S."/>
            <person name="Goker M."/>
            <person name="Detter J."/>
            <person name="Woyke T."/>
            <person name="Bristow J."/>
            <person name="Eisen J."/>
            <person name="Markowitz V."/>
            <person name="Hugenholtz P."/>
            <person name="Kyrpides N."/>
            <person name="Klenk H."/>
        </authorList>
    </citation>
    <scope>NUCLEOTIDE SEQUENCE [LARGE SCALE GENOMIC DNA]</scope>
    <source>
        <strain evidence="3">DSM 12680 / TGB-C1</strain>
    </source>
</reference>
<name>D7CJW6_SYNLT</name>
<gene>
    <name evidence="2" type="ordered locus">Slip_0294</name>
</gene>
<keyword evidence="1" id="KW-0472">Membrane</keyword>
<keyword evidence="1" id="KW-1133">Transmembrane helix</keyword>
<protein>
    <submittedName>
        <fullName evidence="2">Uncharacterized protein</fullName>
    </submittedName>
</protein>